<feature type="domain" description="HPt" evidence="14">
    <location>
        <begin position="285"/>
        <end position="378"/>
    </location>
</feature>
<dbReference type="SMART" id="SM00086">
    <property type="entry name" value="PAC"/>
    <property type="match status" value="1"/>
</dbReference>
<keyword evidence="6" id="KW-0067">ATP-binding</keyword>
<evidence type="ECO:0000256" key="5">
    <source>
        <dbReference type="ARBA" id="ARBA00022741"/>
    </source>
</evidence>
<comment type="subcellular location">
    <subcellularLocation>
        <location evidence="1">Cell membrane</location>
        <topology evidence="1">Multi-pass membrane protein</topology>
    </subcellularLocation>
</comment>
<keyword evidence="8" id="KW-0902">Two-component regulatory system</keyword>
<feature type="modified residue" description="4-aspartylphosphate" evidence="11">
    <location>
        <position position="186"/>
    </location>
</feature>
<gene>
    <name evidence="15" type="ORF">A2008_00715</name>
</gene>
<dbReference type="SMART" id="SM00448">
    <property type="entry name" value="REC"/>
    <property type="match status" value="1"/>
</dbReference>
<evidence type="ECO:0000256" key="10">
    <source>
        <dbReference type="PROSITE-ProRule" id="PRU00110"/>
    </source>
</evidence>
<evidence type="ECO:0000313" key="16">
    <source>
        <dbReference type="Proteomes" id="UP000178735"/>
    </source>
</evidence>
<dbReference type="GO" id="GO:0005886">
    <property type="term" value="C:plasma membrane"/>
    <property type="evidence" value="ECO:0007669"/>
    <property type="project" value="UniProtKB-SubCell"/>
</dbReference>
<feature type="modified residue" description="Phosphohistidine" evidence="10">
    <location>
        <position position="324"/>
    </location>
</feature>
<keyword evidence="5" id="KW-0547">Nucleotide-binding</keyword>
<accession>A0A1F7X172</accession>
<dbReference type="PROSITE" id="PS50894">
    <property type="entry name" value="HPT"/>
    <property type="match status" value="1"/>
</dbReference>
<dbReference type="CDD" id="cd17546">
    <property type="entry name" value="REC_hyHK_CKI1_RcsC-like"/>
    <property type="match status" value="1"/>
</dbReference>
<dbReference type="CDD" id="cd00130">
    <property type="entry name" value="PAS"/>
    <property type="match status" value="1"/>
</dbReference>
<keyword evidence="9" id="KW-0472">Membrane</keyword>
<dbReference type="PROSITE" id="PS50113">
    <property type="entry name" value="PAC"/>
    <property type="match status" value="1"/>
</dbReference>
<feature type="domain" description="PAC" evidence="13">
    <location>
        <begin position="60"/>
        <end position="112"/>
    </location>
</feature>
<dbReference type="InterPro" id="IPR000700">
    <property type="entry name" value="PAS-assoc_C"/>
</dbReference>
<keyword evidence="3 11" id="KW-0597">Phosphoprotein</keyword>
<dbReference type="InterPro" id="IPR008207">
    <property type="entry name" value="Sig_transdc_His_kin_Hpt_dom"/>
</dbReference>
<reference evidence="15 16" key="1">
    <citation type="journal article" date="2016" name="Nat. Commun.">
        <title>Thousands of microbial genomes shed light on interconnected biogeochemical processes in an aquifer system.</title>
        <authorList>
            <person name="Anantharaman K."/>
            <person name="Brown C.T."/>
            <person name="Hug L.A."/>
            <person name="Sharon I."/>
            <person name="Castelle C.J."/>
            <person name="Probst A.J."/>
            <person name="Thomas B.C."/>
            <person name="Singh A."/>
            <person name="Wilkins M.J."/>
            <person name="Karaoz U."/>
            <person name="Brodie E.L."/>
            <person name="Williams K.H."/>
            <person name="Hubbard S.S."/>
            <person name="Banfield J.F."/>
        </authorList>
    </citation>
    <scope>NUCLEOTIDE SEQUENCE [LARGE SCALE GENOMIC DNA]</scope>
</reference>
<dbReference type="PANTHER" id="PTHR45339:SF1">
    <property type="entry name" value="HYBRID SIGNAL TRANSDUCTION HISTIDINE KINASE J"/>
    <property type="match status" value="1"/>
</dbReference>
<dbReference type="SUPFAM" id="SSF47226">
    <property type="entry name" value="Histidine-containing phosphotransfer domain, HPT domain"/>
    <property type="match status" value="1"/>
</dbReference>
<evidence type="ECO:0000259" key="14">
    <source>
        <dbReference type="PROSITE" id="PS50894"/>
    </source>
</evidence>
<dbReference type="PANTHER" id="PTHR45339">
    <property type="entry name" value="HYBRID SIGNAL TRANSDUCTION HISTIDINE KINASE J"/>
    <property type="match status" value="1"/>
</dbReference>
<evidence type="ECO:0000256" key="9">
    <source>
        <dbReference type="ARBA" id="ARBA00023136"/>
    </source>
</evidence>
<dbReference type="Pfam" id="PF01627">
    <property type="entry name" value="Hpt"/>
    <property type="match status" value="1"/>
</dbReference>
<evidence type="ECO:0000256" key="4">
    <source>
        <dbReference type="ARBA" id="ARBA00022692"/>
    </source>
</evidence>
<comment type="caution">
    <text evidence="15">The sequence shown here is derived from an EMBL/GenBank/DDBJ whole genome shotgun (WGS) entry which is preliminary data.</text>
</comment>
<dbReference type="InterPro" id="IPR000014">
    <property type="entry name" value="PAS"/>
</dbReference>
<dbReference type="Proteomes" id="UP000178735">
    <property type="component" value="Unassembled WGS sequence"/>
</dbReference>
<dbReference type="Gene3D" id="3.30.450.20">
    <property type="entry name" value="PAS domain"/>
    <property type="match status" value="1"/>
</dbReference>
<dbReference type="SUPFAM" id="SSF52172">
    <property type="entry name" value="CheY-like"/>
    <property type="match status" value="1"/>
</dbReference>
<dbReference type="InterPro" id="IPR035965">
    <property type="entry name" value="PAS-like_dom_sf"/>
</dbReference>
<dbReference type="InterPro" id="IPR036641">
    <property type="entry name" value="HPT_dom_sf"/>
</dbReference>
<sequence length="384" mass="42812">MTWISDITSSRVYFNRAWLDFTGRALSSEAGFGWKENIHPGDSNACIAEYVSAFNSRGIFSAEYRIMNKSGEYRWIRDSAWPFDDGAGNFYGYLGFCQDVTDKINGIQAVCGPLSAASSPAVGKAAFKIDKCAQSYDILVAEDNIISYILIEELLKKMGHRPQKAEDGLRAVEMFEAGRYDIIFMDIQMPVLDGYEAARRIRKIDSGVPIVAITANATKGDYEKCMEAGMNDYLCKPIDIEKFGKIISRNVKAFATKNSAAAAPEPEAFPAVFDRQRFVRNTFSDDKLARDIIKVLFEDLQNYLALIKTAAACNDSQTVYKSAHRLKGSAINVCADRLKQALLNLETAGREERLDSMADLVAALDDEVSIFNDEIKKYGYLHVD</sequence>
<dbReference type="STRING" id="1817813.A2008_00715"/>
<dbReference type="Pfam" id="PF00072">
    <property type="entry name" value="Response_reg"/>
    <property type="match status" value="1"/>
</dbReference>
<evidence type="ECO:0008006" key="17">
    <source>
        <dbReference type="Google" id="ProtNLM"/>
    </source>
</evidence>
<keyword evidence="2" id="KW-1003">Cell membrane</keyword>
<evidence type="ECO:0000256" key="6">
    <source>
        <dbReference type="ARBA" id="ARBA00022840"/>
    </source>
</evidence>
<evidence type="ECO:0000259" key="13">
    <source>
        <dbReference type="PROSITE" id="PS50113"/>
    </source>
</evidence>
<name>A0A1F7X172_9BACT</name>
<dbReference type="Gene3D" id="3.40.50.2300">
    <property type="match status" value="1"/>
</dbReference>
<evidence type="ECO:0000256" key="1">
    <source>
        <dbReference type="ARBA" id="ARBA00004651"/>
    </source>
</evidence>
<dbReference type="EMBL" id="MGFH01000024">
    <property type="protein sequence ID" value="OGM08118.1"/>
    <property type="molecule type" value="Genomic_DNA"/>
</dbReference>
<dbReference type="InterPro" id="IPR001789">
    <property type="entry name" value="Sig_transdc_resp-reg_receiver"/>
</dbReference>
<protein>
    <recommendedName>
        <fullName evidence="17">Response regulatory domain-containing protein</fullName>
    </recommendedName>
</protein>
<dbReference type="GO" id="GO:0005524">
    <property type="term" value="F:ATP binding"/>
    <property type="evidence" value="ECO:0007669"/>
    <property type="project" value="UniProtKB-KW"/>
</dbReference>
<dbReference type="CDD" id="cd00088">
    <property type="entry name" value="HPT"/>
    <property type="match status" value="1"/>
</dbReference>
<dbReference type="InterPro" id="IPR013655">
    <property type="entry name" value="PAS_fold_3"/>
</dbReference>
<keyword evidence="7" id="KW-1133">Transmembrane helix</keyword>
<keyword evidence="4" id="KW-0812">Transmembrane</keyword>
<evidence type="ECO:0000256" key="2">
    <source>
        <dbReference type="ARBA" id="ARBA00022475"/>
    </source>
</evidence>
<evidence type="ECO:0000259" key="12">
    <source>
        <dbReference type="PROSITE" id="PS50110"/>
    </source>
</evidence>
<dbReference type="GO" id="GO:0000160">
    <property type="term" value="P:phosphorelay signal transduction system"/>
    <property type="evidence" value="ECO:0007669"/>
    <property type="project" value="UniProtKB-KW"/>
</dbReference>
<dbReference type="AlphaFoldDB" id="A0A1F7X172"/>
<evidence type="ECO:0000313" key="15">
    <source>
        <dbReference type="EMBL" id="OGM08118.1"/>
    </source>
</evidence>
<feature type="domain" description="Response regulatory" evidence="12">
    <location>
        <begin position="137"/>
        <end position="251"/>
    </location>
</feature>
<dbReference type="PROSITE" id="PS50110">
    <property type="entry name" value="RESPONSE_REGULATORY"/>
    <property type="match status" value="1"/>
</dbReference>
<dbReference type="NCBIfam" id="TIGR00229">
    <property type="entry name" value="sensory_box"/>
    <property type="match status" value="1"/>
</dbReference>
<proteinExistence type="predicted"/>
<dbReference type="SUPFAM" id="SSF55785">
    <property type="entry name" value="PYP-like sensor domain (PAS domain)"/>
    <property type="match status" value="1"/>
</dbReference>
<dbReference type="InterPro" id="IPR001610">
    <property type="entry name" value="PAC"/>
</dbReference>
<evidence type="ECO:0000256" key="3">
    <source>
        <dbReference type="ARBA" id="ARBA00022553"/>
    </source>
</evidence>
<dbReference type="Gene3D" id="1.20.120.160">
    <property type="entry name" value="HPT domain"/>
    <property type="match status" value="1"/>
</dbReference>
<organism evidence="15 16">
    <name type="scientific">Candidatus Wallbacteria bacterium GWC2_49_35</name>
    <dbReference type="NCBI Taxonomy" id="1817813"/>
    <lineage>
        <taxon>Bacteria</taxon>
        <taxon>Candidatus Walliibacteriota</taxon>
    </lineage>
</organism>
<evidence type="ECO:0000256" key="11">
    <source>
        <dbReference type="PROSITE-ProRule" id="PRU00169"/>
    </source>
</evidence>
<evidence type="ECO:0000256" key="8">
    <source>
        <dbReference type="ARBA" id="ARBA00023012"/>
    </source>
</evidence>
<evidence type="ECO:0000256" key="7">
    <source>
        <dbReference type="ARBA" id="ARBA00022989"/>
    </source>
</evidence>
<dbReference type="Pfam" id="PF08447">
    <property type="entry name" value="PAS_3"/>
    <property type="match status" value="1"/>
</dbReference>
<dbReference type="InterPro" id="IPR011006">
    <property type="entry name" value="CheY-like_superfamily"/>
</dbReference>